<evidence type="ECO:0000313" key="3">
    <source>
        <dbReference type="Proteomes" id="UP000436027"/>
    </source>
</evidence>
<dbReference type="GO" id="GO:0005975">
    <property type="term" value="P:carbohydrate metabolic process"/>
    <property type="evidence" value="ECO:0007669"/>
    <property type="project" value="UniProtKB-ARBA"/>
</dbReference>
<dbReference type="Gene3D" id="2.60.40.10">
    <property type="entry name" value="Immunoglobulins"/>
    <property type="match status" value="2"/>
</dbReference>
<proteinExistence type="predicted"/>
<comment type="caution">
    <text evidence="2">The sequence shown here is derived from an EMBL/GenBank/DDBJ whole genome shotgun (WGS) entry which is preliminary data.</text>
</comment>
<reference evidence="2 3" key="1">
    <citation type="submission" date="2019-09" db="EMBL/GenBank/DDBJ databases">
        <title>Whole genome sequencing of Microbacterium maritypicum.</title>
        <authorList>
            <person name="Lenchi N."/>
        </authorList>
    </citation>
    <scope>NUCLEOTIDE SEQUENCE [LARGE SCALE GENOMIC DNA]</scope>
    <source>
        <strain evidence="2 3">DSM 12512</strain>
    </source>
</reference>
<feature type="non-terminal residue" evidence="2">
    <location>
        <position position="204"/>
    </location>
</feature>
<protein>
    <recommendedName>
        <fullName evidence="1">DUF7507 domain-containing protein</fullName>
    </recommendedName>
</protein>
<accession>A0AAD3ZX45</accession>
<name>A0AAD3ZX45_MICMQ</name>
<dbReference type="Proteomes" id="UP000436027">
    <property type="component" value="Unassembled WGS sequence"/>
</dbReference>
<dbReference type="InterPro" id="IPR013783">
    <property type="entry name" value="Ig-like_fold"/>
</dbReference>
<dbReference type="Pfam" id="PF24346">
    <property type="entry name" value="DUF7507"/>
    <property type="match status" value="2"/>
</dbReference>
<feature type="domain" description="DUF7507" evidence="1">
    <location>
        <begin position="106"/>
        <end position="203"/>
    </location>
</feature>
<gene>
    <name evidence="2" type="ORF">F6W70_17705</name>
</gene>
<dbReference type="InterPro" id="IPR055354">
    <property type="entry name" value="DUF7507"/>
</dbReference>
<dbReference type="EMBL" id="WAAQ01000005">
    <property type="protein sequence ID" value="KAB1880909.1"/>
    <property type="molecule type" value="Genomic_DNA"/>
</dbReference>
<feature type="domain" description="DUF7507" evidence="1">
    <location>
        <begin position="4"/>
        <end position="85"/>
    </location>
</feature>
<dbReference type="NCBIfam" id="TIGR01451">
    <property type="entry name" value="B_ant_repeat"/>
    <property type="match status" value="2"/>
</dbReference>
<sequence length="204" mass="20196">NSNGLADAGETIDYSFVVLNTGNVTLTGVSVDDPKAGSVTCDPTTLAPGESVTCTADAPYTVTEQDIIDGGVVNTATGNATTPEGVDPIIPPTDTETTPTPAAAAGLAIEKVASLNDANSNGLADAGETIDYSFVVLNTGNVTLTGVSVDDPKAGSVTCDPTTLAPGESVTCTADAPYTVTEQDIIDGGVVNTATGNATTPEGV</sequence>
<feature type="non-terminal residue" evidence="2">
    <location>
        <position position="1"/>
    </location>
</feature>
<organism evidence="2 3">
    <name type="scientific">Microbacterium maritypicum</name>
    <name type="common">Microbacterium liquefaciens</name>
    <dbReference type="NCBI Taxonomy" id="33918"/>
    <lineage>
        <taxon>Bacteria</taxon>
        <taxon>Bacillati</taxon>
        <taxon>Actinomycetota</taxon>
        <taxon>Actinomycetes</taxon>
        <taxon>Micrococcales</taxon>
        <taxon>Microbacteriaceae</taxon>
        <taxon>Microbacterium</taxon>
    </lineage>
</organism>
<evidence type="ECO:0000259" key="1">
    <source>
        <dbReference type="Pfam" id="PF24346"/>
    </source>
</evidence>
<dbReference type="InterPro" id="IPR047589">
    <property type="entry name" value="DUF11_rpt"/>
</dbReference>
<dbReference type="AlphaFoldDB" id="A0AAD3ZX45"/>
<evidence type="ECO:0000313" key="2">
    <source>
        <dbReference type="EMBL" id="KAB1880909.1"/>
    </source>
</evidence>